<reference evidence="3" key="1">
    <citation type="submission" date="2017-09" db="EMBL/GenBank/DDBJ databases">
        <title>Depth-based differentiation of microbial function through sediment-hosted aquifers and enrichment of novel symbionts in the deep terrestrial subsurface.</title>
        <authorList>
            <person name="Probst A.J."/>
            <person name="Ladd B."/>
            <person name="Jarett J.K."/>
            <person name="Geller-Mcgrath D.E."/>
            <person name="Sieber C.M.K."/>
            <person name="Emerson J.B."/>
            <person name="Anantharaman K."/>
            <person name="Thomas B.C."/>
            <person name="Malmstrom R."/>
            <person name="Stieglmeier M."/>
            <person name="Klingl A."/>
            <person name="Woyke T."/>
            <person name="Ryan C.M."/>
            <person name="Banfield J.F."/>
        </authorList>
    </citation>
    <scope>NUCLEOTIDE SEQUENCE [LARGE SCALE GENOMIC DNA]</scope>
</reference>
<sequence length="1741" mass="194299">MAEITSNRPASPIRVSEASLTPREKIITEVVKGRLEQSIKLLNKEAKFGENIPGLEVMMDDWSVGVDVKKNKISDSASGKAGLLGVGDSYQHFEEARLKKSAQDVLKRQNVDNDTIRQMTACENPEQKKQEFTDDLSKNYPATWKNYTPEQKKAQADKWLQSWNTEVYRYPRAMGQEAYLQQLARQGILYLRIAQEAYSDFDNFAEFYAQKNHLQKPPDIEDFMKEAQDPFIFFGRIIEPMTQFLQDKYLEERREALHKSEEFDRARQKWLNFQDMTGSNFFERMGNDLPTLRQSAYKEGLPDDRNTYDDRKQGEINDFLRAFRIPVVPTPEPQPEPAPVPKPEPKPEPQPEPAPVPKPEPKPEPQPPPPEVFIPEPLKTEYGVGIVSDPTRIEQGIGGMAQHDRSNNNKKGNVWKNLLNLVPLPGLFKPADFTRNFVQNTLLKGSFDVRSMGFSRTLTEIATTEHAGLDESIPINLPQEIIDKVREEGKKIKASKNWFAQRWMDFKDIPTGLFGIYENSEMKLGEEWFKANGKEMVESAKKTSLAEQTELGERFALKGDNKDVISTQVGETRYKLDEVITDQPTRDALQSKIKELIATFAKGTIGEEELLKQFNVYYNKEVLPKVDVTKQKEITGTKNITDSVELSSNLLRIAREMKIEDQVATDGTKKTRYQRYQDEKDGDETMWNKLHFDIYLGKGKYEVARGEVRLTNSEKSLIHRMVERKYKRKNDLYQSALLELGKDIVIYGGAYVFGSQGLGRLIAKHYVPGLGVATMIGTMAGREGGLISKKGKLYGWRGKAVSDFEQVSRETASGRKSKADAKLRPTFEAAMVDQVKATDLIGSIDAQLQKETLGPDEQKQLLQALAQAKARLRLTDFSTKKGKALFNTIGEIDVAQNFIGFSVDNNNAEMTALTARIIQGGNKLAEINPELYGKLKDYQNLYEAQLRVGSIEDKVILALSRDAGITQDEARAKVAELFTELNLGIDNKDRKSLEASAKTLAWLVDKKALTTGLFAVVVSPIVGTEMKAVEEAFSGVGALISGHIGEWLTNWDLVGQGNVPLTYDANHNLQSGLSPLQKDVLAVENWSKDIKGFFESTPKEHIETIDPGVQLALPRGVEHGVVGGRPNQDVLVDTRTGEVLVHLEHSTLIHNDQGELMVRNDDTQVETPAATVFAAFEKNGIHLVPDHSHDVVSPGGSETVFHAGTLHPDDSVVVDGKPVTTTIPDNTHWVKDGDKWDLKSLDNNNILIDNATIKSNGEINLHGANVDNTIVHVDQGPSIPDPNSGGGGSEKIFDHALTNRIVWGHNGHSPPIETTDRSNIIATSDPERPGLAIRFPDDTFRNPDLKTSDPLAISSFQKAFDNHELSALLEIKGLHGVNDGHIILKDCFVKEGDHFVLNLDPTSDKPIELGDGTMTTMGEIARAILNEDELKKHPFGPLDSEFTGQFNVLKLGNNGQLGHILMGVTPDDKNLYGFQPIDGEQKIFLALHEYTGSDPIDADASINTGPSLPAETLFNSTISVGDILSNKPDTTSLGYKIEYDQSTNPLLNILSGLRFVTIRENVEKSVRGKEGATIPPIPQPKLTPPPKPTQDDPEDARKKLEKIAEESKRVVKLANLPVIEEEKIENGKPLEGRVRGSGPVKFEKDNPRGEEEYEIHGKDKNDVYLRALINDPSLQIKMIDETNYALIPILSDKGVDVNLNRVFLVGDKLCKLIVGTDSIYFDEIEKADSDRIKNLEWFKKI</sequence>
<feature type="compositionally biased region" description="Pro residues" evidence="1">
    <location>
        <begin position="350"/>
        <end position="372"/>
    </location>
</feature>
<accession>A0A2M6YVI7</accession>
<dbReference type="EMBL" id="PEWY01000014">
    <property type="protein sequence ID" value="PIU37495.1"/>
    <property type="molecule type" value="Genomic_DNA"/>
</dbReference>
<dbReference type="Proteomes" id="UP000230184">
    <property type="component" value="Unassembled WGS sequence"/>
</dbReference>
<feature type="compositionally biased region" description="Pro residues" evidence="1">
    <location>
        <begin position="1575"/>
        <end position="1588"/>
    </location>
</feature>
<evidence type="ECO:0000256" key="1">
    <source>
        <dbReference type="SAM" id="MobiDB-lite"/>
    </source>
</evidence>
<proteinExistence type="predicted"/>
<feature type="compositionally biased region" description="Pro residues" evidence="1">
    <location>
        <begin position="328"/>
        <end position="342"/>
    </location>
</feature>
<organism evidence="2 3">
    <name type="scientific">Candidatus Roizmanbacteria bacterium CG07_land_8_20_14_0_80_34_15</name>
    <dbReference type="NCBI Taxonomy" id="1974849"/>
    <lineage>
        <taxon>Bacteria</taxon>
        <taxon>Candidatus Roizmaniibacteriota</taxon>
    </lineage>
</organism>
<name>A0A2M6YVI7_9BACT</name>
<gene>
    <name evidence="2" type="ORF">COT02_00590</name>
</gene>
<feature type="region of interest" description="Disordered" evidence="1">
    <location>
        <begin position="1630"/>
        <end position="1649"/>
    </location>
</feature>
<feature type="region of interest" description="Disordered" evidence="1">
    <location>
        <begin position="324"/>
        <end position="376"/>
    </location>
</feature>
<comment type="caution">
    <text evidence="2">The sequence shown here is derived from an EMBL/GenBank/DDBJ whole genome shotgun (WGS) entry which is preliminary data.</text>
</comment>
<evidence type="ECO:0000313" key="3">
    <source>
        <dbReference type="Proteomes" id="UP000230184"/>
    </source>
</evidence>
<evidence type="ECO:0000313" key="2">
    <source>
        <dbReference type="EMBL" id="PIU37495.1"/>
    </source>
</evidence>
<feature type="region of interest" description="Disordered" evidence="1">
    <location>
        <begin position="1566"/>
        <end position="1597"/>
    </location>
</feature>
<protein>
    <submittedName>
        <fullName evidence="2">Uncharacterized protein</fullName>
    </submittedName>
</protein>